<proteinExistence type="predicted"/>
<gene>
    <name evidence="1" type="ORF">HMPREF0742_00255</name>
</gene>
<organism evidence="1 2">
    <name type="scientific">Rothia aeria F0184</name>
    <dbReference type="NCBI Taxonomy" id="888019"/>
    <lineage>
        <taxon>Bacteria</taxon>
        <taxon>Bacillati</taxon>
        <taxon>Actinomycetota</taxon>
        <taxon>Actinomycetes</taxon>
        <taxon>Micrococcales</taxon>
        <taxon>Micrococcaceae</taxon>
        <taxon>Rothia</taxon>
    </lineage>
</organism>
<reference evidence="1 2" key="1">
    <citation type="submission" date="2013-08" db="EMBL/GenBank/DDBJ databases">
        <authorList>
            <person name="Weinstock G."/>
            <person name="Sodergren E."/>
            <person name="Wylie T."/>
            <person name="Fulton L."/>
            <person name="Fulton R."/>
            <person name="Fronick C."/>
            <person name="O'Laughlin M."/>
            <person name="Godfrey J."/>
            <person name="Miner T."/>
            <person name="Herter B."/>
            <person name="Appelbaum E."/>
            <person name="Cordes M."/>
            <person name="Lek S."/>
            <person name="Wollam A."/>
            <person name="Pepin K.H."/>
            <person name="Palsikar V.B."/>
            <person name="Mitreva M."/>
            <person name="Wilson R.K."/>
        </authorList>
    </citation>
    <scope>NUCLEOTIDE SEQUENCE [LARGE SCALE GENOMIC DNA]</scope>
    <source>
        <strain evidence="1 2">F0184</strain>
    </source>
</reference>
<evidence type="ECO:0000313" key="2">
    <source>
        <dbReference type="Proteomes" id="UP000017174"/>
    </source>
</evidence>
<dbReference type="HOGENOM" id="CLU_2883138_0_0_11"/>
<dbReference type="Proteomes" id="UP000017174">
    <property type="component" value="Unassembled WGS sequence"/>
</dbReference>
<protein>
    <submittedName>
        <fullName evidence="1">Uncharacterized protein</fullName>
    </submittedName>
</protein>
<dbReference type="AlphaFoldDB" id="U7V729"/>
<evidence type="ECO:0000313" key="1">
    <source>
        <dbReference type="EMBL" id="ERT67350.1"/>
    </source>
</evidence>
<accession>U7V729</accession>
<comment type="caution">
    <text evidence="1">The sequence shown here is derived from an EMBL/GenBank/DDBJ whole genome shotgun (WGS) entry which is preliminary data.</text>
</comment>
<name>U7V729_9MICC</name>
<dbReference type="EMBL" id="AXZG01000010">
    <property type="protein sequence ID" value="ERT67350.1"/>
    <property type="molecule type" value="Genomic_DNA"/>
</dbReference>
<sequence>MLVSPASGSEYDPRCGAQSIKLHTCSFQMRFFEMFPTGKNSCFRGNKWVSKENVYRLAEACID</sequence>